<evidence type="ECO:0000313" key="10">
    <source>
        <dbReference type="Proteomes" id="UP000484255"/>
    </source>
</evidence>
<evidence type="ECO:0000256" key="1">
    <source>
        <dbReference type="ARBA" id="ARBA00009986"/>
    </source>
</evidence>
<evidence type="ECO:0000259" key="8">
    <source>
        <dbReference type="Pfam" id="PF00171"/>
    </source>
</evidence>
<keyword evidence="3" id="KW-0520">NAD</keyword>
<evidence type="ECO:0000256" key="4">
    <source>
        <dbReference type="PIRNR" id="PIRNR036492"/>
    </source>
</evidence>
<feature type="domain" description="Aldehyde dehydrogenase" evidence="8">
    <location>
        <begin position="30"/>
        <end position="453"/>
    </location>
</feature>
<protein>
    <recommendedName>
        <fullName evidence="4">Aldehyde dehydrogenase</fullName>
    </recommendedName>
</protein>
<accession>A0A7C9TNS4</accession>
<name>A0A7C9TNS4_9BURK</name>
<dbReference type="InterPro" id="IPR012394">
    <property type="entry name" value="Aldehyde_DH_NAD(P)"/>
</dbReference>
<dbReference type="GO" id="GO:0004029">
    <property type="term" value="F:aldehyde dehydrogenase (NAD+) activity"/>
    <property type="evidence" value="ECO:0007669"/>
    <property type="project" value="TreeGrafter"/>
</dbReference>
<dbReference type="InterPro" id="IPR016160">
    <property type="entry name" value="Ald_DH_CS_CYS"/>
</dbReference>
<evidence type="ECO:0000313" key="9">
    <source>
        <dbReference type="EMBL" id="NDY93567.1"/>
    </source>
</evidence>
<sequence length="486" mass="51986">MQVPAAVPTLATAGPDAPPGALAEALARQRAAYVADPVAAWPQRAGRLVRLQALLREEGEALATALDADYGGRSRVETANYELFPARKAVRHALRHGRRWMRPRRPWADWWALPGRCELRPQPLGVVGVVAPWNYPLLLTVGPLIDALVAGNRVMLKLPEQVPQFSAALAAAVARRFAPDEVLAVQGGPDVAAAFSALAFDHLLFTGSTAVGRRVMAAASAHLTPVTLELGGKSPAIVLADADLPQAVHRLLSGKFVNAGQTCIAPDTVLVDLRLRDAFVAEAQRQAHTLWPDPARHAEHTRVLNLAQWLRLQAWQDEAEAAGARAVPLGAPSTTPLPERLMRPTLLLDAPDHTRVMQEEVFGPLLPVVAVDGLEGAIAWVNARPRPLALYLFTASAAAREAVLTRTHSGGVTVGDTLLHIGQENLPFGGIGASGLGAYHGEAGFRTFSHFKPVFHQSRWALTRHVGPPHGPLSGWLAALVMRLGG</sequence>
<dbReference type="GO" id="GO:0006081">
    <property type="term" value="P:aldehyde metabolic process"/>
    <property type="evidence" value="ECO:0007669"/>
    <property type="project" value="InterPro"/>
</dbReference>
<dbReference type="GO" id="GO:0005737">
    <property type="term" value="C:cytoplasm"/>
    <property type="evidence" value="ECO:0007669"/>
    <property type="project" value="TreeGrafter"/>
</dbReference>
<dbReference type="Gene3D" id="3.40.605.10">
    <property type="entry name" value="Aldehyde Dehydrogenase, Chain A, domain 1"/>
    <property type="match status" value="1"/>
</dbReference>
<dbReference type="PANTHER" id="PTHR43570:SF20">
    <property type="entry name" value="ALDEHYDE DEHYDROGENASE ALDX-RELATED"/>
    <property type="match status" value="1"/>
</dbReference>
<reference evidence="9 10" key="1">
    <citation type="submission" date="2020-02" db="EMBL/GenBank/DDBJ databases">
        <title>Ideonella bacterium strain TBM-1.</title>
        <authorList>
            <person name="Chen W.-M."/>
        </authorList>
    </citation>
    <scope>NUCLEOTIDE SEQUENCE [LARGE SCALE GENOMIC DNA]</scope>
    <source>
        <strain evidence="9 10">TBM-1</strain>
    </source>
</reference>
<evidence type="ECO:0000256" key="7">
    <source>
        <dbReference type="RuleBase" id="RU003345"/>
    </source>
</evidence>
<dbReference type="Gene3D" id="3.40.309.10">
    <property type="entry name" value="Aldehyde Dehydrogenase, Chain A, domain 2"/>
    <property type="match status" value="1"/>
</dbReference>
<dbReference type="PIRSF" id="PIRSF036492">
    <property type="entry name" value="ALDH"/>
    <property type="match status" value="1"/>
</dbReference>
<dbReference type="InterPro" id="IPR016161">
    <property type="entry name" value="Ald_DH/histidinol_DH"/>
</dbReference>
<comment type="caution">
    <text evidence="9">The sequence shown here is derived from an EMBL/GenBank/DDBJ whole genome shotgun (WGS) entry which is preliminary data.</text>
</comment>
<evidence type="ECO:0000256" key="2">
    <source>
        <dbReference type="ARBA" id="ARBA00023002"/>
    </source>
</evidence>
<dbReference type="Pfam" id="PF00171">
    <property type="entry name" value="Aldedh"/>
    <property type="match status" value="1"/>
</dbReference>
<dbReference type="SUPFAM" id="SSF53720">
    <property type="entry name" value="ALDH-like"/>
    <property type="match status" value="1"/>
</dbReference>
<dbReference type="PROSITE" id="PS00070">
    <property type="entry name" value="ALDEHYDE_DEHYDR_CYS"/>
    <property type="match status" value="1"/>
</dbReference>
<feature type="active site" evidence="5">
    <location>
        <position position="263"/>
    </location>
</feature>
<evidence type="ECO:0000256" key="3">
    <source>
        <dbReference type="ARBA" id="ARBA00023027"/>
    </source>
</evidence>
<comment type="similarity">
    <text evidence="1 4 7">Belongs to the aldehyde dehydrogenase family.</text>
</comment>
<dbReference type="InterPro" id="IPR016163">
    <property type="entry name" value="Ald_DH_C"/>
</dbReference>
<dbReference type="AlphaFoldDB" id="A0A7C9TNS4"/>
<dbReference type="InterPro" id="IPR015590">
    <property type="entry name" value="Aldehyde_DH_dom"/>
</dbReference>
<keyword evidence="10" id="KW-1185">Reference proteome</keyword>
<dbReference type="RefSeq" id="WP_163459602.1">
    <property type="nucleotide sequence ID" value="NZ_JAAGOH010000039.1"/>
</dbReference>
<dbReference type="PANTHER" id="PTHR43570">
    <property type="entry name" value="ALDEHYDE DEHYDROGENASE"/>
    <property type="match status" value="1"/>
</dbReference>
<dbReference type="EMBL" id="JAAGOH010000039">
    <property type="protein sequence ID" value="NDY93567.1"/>
    <property type="molecule type" value="Genomic_DNA"/>
</dbReference>
<dbReference type="Proteomes" id="UP000484255">
    <property type="component" value="Unassembled WGS sequence"/>
</dbReference>
<organism evidence="9 10">
    <name type="scientific">Ideonella livida</name>
    <dbReference type="NCBI Taxonomy" id="2707176"/>
    <lineage>
        <taxon>Bacteria</taxon>
        <taxon>Pseudomonadati</taxon>
        <taxon>Pseudomonadota</taxon>
        <taxon>Betaproteobacteria</taxon>
        <taxon>Burkholderiales</taxon>
        <taxon>Sphaerotilaceae</taxon>
        <taxon>Ideonella</taxon>
    </lineage>
</organism>
<dbReference type="InterPro" id="IPR029510">
    <property type="entry name" value="Ald_DH_CS_GLU"/>
</dbReference>
<evidence type="ECO:0000256" key="6">
    <source>
        <dbReference type="PROSITE-ProRule" id="PRU10007"/>
    </source>
</evidence>
<keyword evidence="2 4" id="KW-0560">Oxidoreductase</keyword>
<proteinExistence type="inferred from homology"/>
<evidence type="ECO:0000256" key="5">
    <source>
        <dbReference type="PIRSR" id="PIRSR036492-1"/>
    </source>
</evidence>
<gene>
    <name evidence="9" type="ORF">G3A44_20460</name>
</gene>
<feature type="active site" evidence="5 6">
    <location>
        <position position="229"/>
    </location>
</feature>
<dbReference type="InterPro" id="IPR016162">
    <property type="entry name" value="Ald_DH_N"/>
</dbReference>
<dbReference type="PROSITE" id="PS00687">
    <property type="entry name" value="ALDEHYDE_DEHYDR_GLU"/>
    <property type="match status" value="1"/>
</dbReference>